<dbReference type="AlphaFoldDB" id="A0A5N6V6H9"/>
<dbReference type="EMBL" id="ML738593">
    <property type="protein sequence ID" value="KAE8166612.1"/>
    <property type="molecule type" value="Genomic_DNA"/>
</dbReference>
<evidence type="ECO:0000313" key="1">
    <source>
        <dbReference type="EMBL" id="KAE8166612.1"/>
    </source>
</evidence>
<sequence length="85" mass="9632">MACLAGQSQLLKQIIEVRKGDMLLIGCCFTHKYVQLAEGQEREIRTHNASQYMWDGSRRKNARVPSAEVSDYGERRCASMRLLAG</sequence>
<gene>
    <name evidence="1" type="ORF">BDV40DRAFT_238457</name>
</gene>
<keyword evidence="2" id="KW-1185">Reference proteome</keyword>
<proteinExistence type="predicted"/>
<dbReference type="Proteomes" id="UP000326950">
    <property type="component" value="Unassembled WGS sequence"/>
</dbReference>
<name>A0A5N6V6H9_ASPTM</name>
<evidence type="ECO:0000313" key="2">
    <source>
        <dbReference type="Proteomes" id="UP000326950"/>
    </source>
</evidence>
<organism evidence="1 2">
    <name type="scientific">Aspergillus tamarii</name>
    <dbReference type="NCBI Taxonomy" id="41984"/>
    <lineage>
        <taxon>Eukaryota</taxon>
        <taxon>Fungi</taxon>
        <taxon>Dikarya</taxon>
        <taxon>Ascomycota</taxon>
        <taxon>Pezizomycotina</taxon>
        <taxon>Eurotiomycetes</taxon>
        <taxon>Eurotiomycetidae</taxon>
        <taxon>Eurotiales</taxon>
        <taxon>Aspergillaceae</taxon>
        <taxon>Aspergillus</taxon>
        <taxon>Aspergillus subgen. Circumdati</taxon>
    </lineage>
</organism>
<accession>A0A5N6V6H9</accession>
<reference evidence="1 2" key="1">
    <citation type="submission" date="2019-04" db="EMBL/GenBank/DDBJ databases">
        <title>Friends and foes A comparative genomics study of 23 Aspergillus species from section Flavi.</title>
        <authorList>
            <consortium name="DOE Joint Genome Institute"/>
            <person name="Kjaerbolling I."/>
            <person name="Vesth T."/>
            <person name="Frisvad J.C."/>
            <person name="Nybo J.L."/>
            <person name="Theobald S."/>
            <person name="Kildgaard S."/>
            <person name="Isbrandt T."/>
            <person name="Kuo A."/>
            <person name="Sato A."/>
            <person name="Lyhne E.K."/>
            <person name="Kogle M.E."/>
            <person name="Wiebenga A."/>
            <person name="Kun R.S."/>
            <person name="Lubbers R.J."/>
            <person name="Makela M.R."/>
            <person name="Barry K."/>
            <person name="Chovatia M."/>
            <person name="Clum A."/>
            <person name="Daum C."/>
            <person name="Haridas S."/>
            <person name="He G."/>
            <person name="LaButti K."/>
            <person name="Lipzen A."/>
            <person name="Mondo S."/>
            <person name="Riley R."/>
            <person name="Salamov A."/>
            <person name="Simmons B.A."/>
            <person name="Magnuson J.K."/>
            <person name="Henrissat B."/>
            <person name="Mortensen U.H."/>
            <person name="Larsen T.O."/>
            <person name="Devries R.P."/>
            <person name="Grigoriev I.V."/>
            <person name="Machida M."/>
            <person name="Baker S.E."/>
            <person name="Andersen M.R."/>
        </authorList>
    </citation>
    <scope>NUCLEOTIDE SEQUENCE [LARGE SCALE GENOMIC DNA]</scope>
    <source>
        <strain evidence="1 2">CBS 117626</strain>
    </source>
</reference>
<protein>
    <submittedName>
        <fullName evidence="1">Uncharacterized protein</fullName>
    </submittedName>
</protein>